<keyword evidence="5" id="KW-1185">Reference proteome</keyword>
<protein>
    <submittedName>
        <fullName evidence="4">Protein roadkill</fullName>
    </submittedName>
</protein>
<feature type="transmembrane region" description="Helical" evidence="2">
    <location>
        <begin position="331"/>
        <end position="352"/>
    </location>
</feature>
<dbReference type="InterPro" id="IPR011333">
    <property type="entry name" value="SKP1/BTB/POZ_sf"/>
</dbReference>
<organism evidence="4 5">
    <name type="scientific">Frankliniella fusca</name>
    <dbReference type="NCBI Taxonomy" id="407009"/>
    <lineage>
        <taxon>Eukaryota</taxon>
        <taxon>Metazoa</taxon>
        <taxon>Ecdysozoa</taxon>
        <taxon>Arthropoda</taxon>
        <taxon>Hexapoda</taxon>
        <taxon>Insecta</taxon>
        <taxon>Pterygota</taxon>
        <taxon>Neoptera</taxon>
        <taxon>Paraneoptera</taxon>
        <taxon>Thysanoptera</taxon>
        <taxon>Terebrantia</taxon>
        <taxon>Thripoidea</taxon>
        <taxon>Thripidae</taxon>
        <taxon>Frankliniella</taxon>
    </lineage>
</organism>
<dbReference type="EMBL" id="JAHWGI010001285">
    <property type="protein sequence ID" value="KAK3927408.1"/>
    <property type="molecule type" value="Genomic_DNA"/>
</dbReference>
<reference evidence="4" key="1">
    <citation type="submission" date="2021-07" db="EMBL/GenBank/DDBJ databases">
        <authorList>
            <person name="Catto M.A."/>
            <person name="Jacobson A."/>
            <person name="Kennedy G."/>
            <person name="Labadie P."/>
            <person name="Hunt B.G."/>
            <person name="Srinivasan R."/>
        </authorList>
    </citation>
    <scope>NUCLEOTIDE SEQUENCE</scope>
    <source>
        <strain evidence="4">PL_HMW_Pooled</strain>
        <tissue evidence="4">Head</tissue>
    </source>
</reference>
<feature type="region of interest" description="Disordered" evidence="1">
    <location>
        <begin position="1"/>
        <end position="75"/>
    </location>
</feature>
<comment type="caution">
    <text evidence="4">The sequence shown here is derived from an EMBL/GenBank/DDBJ whole genome shotgun (WGS) entry which is preliminary data.</text>
</comment>
<dbReference type="Gene3D" id="1.25.40.420">
    <property type="match status" value="1"/>
</dbReference>
<dbReference type="Pfam" id="PF00651">
    <property type="entry name" value="BTB"/>
    <property type="match status" value="1"/>
</dbReference>
<keyword evidence="2" id="KW-0812">Transmembrane</keyword>
<feature type="domain" description="BTB" evidence="3">
    <location>
        <begin position="158"/>
        <end position="222"/>
    </location>
</feature>
<feature type="region of interest" description="Disordered" evidence="1">
    <location>
        <begin position="97"/>
        <end position="124"/>
    </location>
</feature>
<dbReference type="SMART" id="SM00225">
    <property type="entry name" value="BTB"/>
    <property type="match status" value="1"/>
</dbReference>
<dbReference type="InterPro" id="IPR000210">
    <property type="entry name" value="BTB/POZ_dom"/>
</dbReference>
<proteinExistence type="predicted"/>
<reference evidence="4" key="2">
    <citation type="journal article" date="2023" name="BMC Genomics">
        <title>Pest status, molecular evolution, and epigenetic factors derived from the genome assembly of Frankliniella fusca, a thysanopteran phytovirus vector.</title>
        <authorList>
            <person name="Catto M.A."/>
            <person name="Labadie P.E."/>
            <person name="Jacobson A.L."/>
            <person name="Kennedy G.G."/>
            <person name="Srinivasan R."/>
            <person name="Hunt B.G."/>
        </authorList>
    </citation>
    <scope>NUCLEOTIDE SEQUENCE</scope>
    <source>
        <strain evidence="4">PL_HMW_Pooled</strain>
    </source>
</reference>
<accession>A0AAE1LPM7</accession>
<dbReference type="Proteomes" id="UP001219518">
    <property type="component" value="Unassembled WGS sequence"/>
</dbReference>
<evidence type="ECO:0000256" key="1">
    <source>
        <dbReference type="SAM" id="MobiDB-lite"/>
    </source>
</evidence>
<dbReference type="AlphaFoldDB" id="A0AAE1LPM7"/>
<name>A0AAE1LPM7_9NEOP</name>
<dbReference type="PROSITE" id="PS50097">
    <property type="entry name" value="BTB"/>
    <property type="match status" value="1"/>
</dbReference>
<feature type="compositionally biased region" description="Acidic residues" evidence="1">
    <location>
        <begin position="20"/>
        <end position="29"/>
    </location>
</feature>
<feature type="compositionally biased region" description="Low complexity" evidence="1">
    <location>
        <begin position="58"/>
        <end position="70"/>
    </location>
</feature>
<dbReference type="SUPFAM" id="SSF54695">
    <property type="entry name" value="POZ domain"/>
    <property type="match status" value="1"/>
</dbReference>
<evidence type="ECO:0000259" key="3">
    <source>
        <dbReference type="PROSITE" id="PS50097"/>
    </source>
</evidence>
<sequence length="418" mass="44434">MTLPEPSPRTSKVALSAGSEDGEVADDESTPTTDSAPPPTMPPDPPPTMPPAPPPTESPASRSTSLSGSRRTSDGGFGLGFADKLFDLADRLGCDPGGGGDLGDDDPLFSRRSSSSELSGPMKDIMDGATIPTVPRYIFKAHEITADVRKLLKKCLHTDVILAAADEEYPAHSKILKVYGGALHEMAERSGPDGRVALADMSGEVLYEVLRYVYTRTAPAAERMPRALLAAAHRAGLPGLKERCAEVLVQRLDVHNVTEMFELADNNAEERLKQAAAVMFLENAKEIYDTEEWHASLDLRPAAAMRLVHIAVTKTTKDYGSMSTGTRIVHVIARIYMVAIVPVIGYVLYASVRNKIRAARGLDGNGTASATGTTASAAAPATAAEVVADLVNATVQQTVAMATGVEEDEFFTSANDEL</sequence>
<keyword evidence="2" id="KW-0472">Membrane</keyword>
<evidence type="ECO:0000256" key="2">
    <source>
        <dbReference type="SAM" id="Phobius"/>
    </source>
</evidence>
<evidence type="ECO:0000313" key="5">
    <source>
        <dbReference type="Proteomes" id="UP001219518"/>
    </source>
</evidence>
<keyword evidence="2" id="KW-1133">Transmembrane helix</keyword>
<feature type="compositionally biased region" description="Pro residues" evidence="1">
    <location>
        <begin position="36"/>
        <end position="57"/>
    </location>
</feature>
<dbReference type="PANTHER" id="PTHR24413">
    <property type="entry name" value="SPECKLE-TYPE POZ PROTEIN"/>
    <property type="match status" value="1"/>
</dbReference>
<dbReference type="CDD" id="cd14733">
    <property type="entry name" value="BACK"/>
    <property type="match status" value="1"/>
</dbReference>
<gene>
    <name evidence="4" type="ORF">KUF71_015692</name>
</gene>
<dbReference type="Gene3D" id="3.30.710.10">
    <property type="entry name" value="Potassium Channel Kv1.1, Chain A"/>
    <property type="match status" value="1"/>
</dbReference>
<evidence type="ECO:0000313" key="4">
    <source>
        <dbReference type="EMBL" id="KAK3927408.1"/>
    </source>
</evidence>